<dbReference type="SUPFAM" id="SSF55729">
    <property type="entry name" value="Acyl-CoA N-acyltransferases (Nat)"/>
    <property type="match status" value="1"/>
</dbReference>
<dbReference type="PANTHER" id="PTHR43420">
    <property type="entry name" value="ACETYLTRANSFERASE"/>
    <property type="match status" value="1"/>
</dbReference>
<dbReference type="PROSITE" id="PS51186">
    <property type="entry name" value="GNAT"/>
    <property type="match status" value="1"/>
</dbReference>
<evidence type="ECO:0000256" key="1">
    <source>
        <dbReference type="ARBA" id="ARBA00005395"/>
    </source>
</evidence>
<evidence type="ECO:0000256" key="2">
    <source>
        <dbReference type="ARBA" id="ARBA00022490"/>
    </source>
</evidence>
<dbReference type="CDD" id="cd04301">
    <property type="entry name" value="NAT_SF"/>
    <property type="match status" value="1"/>
</dbReference>
<evidence type="ECO:0000259" key="5">
    <source>
        <dbReference type="PROSITE" id="PS51186"/>
    </source>
</evidence>
<feature type="domain" description="N-acetyltransferase" evidence="5">
    <location>
        <begin position="6"/>
        <end position="155"/>
    </location>
</feature>
<dbReference type="STRING" id="593907.Celgi_0871"/>
<evidence type="ECO:0000313" key="6">
    <source>
        <dbReference type="EMBL" id="AEI11390.1"/>
    </source>
</evidence>
<dbReference type="OrthoDB" id="529907at2"/>
<dbReference type="PANTHER" id="PTHR43420:SF51">
    <property type="entry name" value="PEPTIDYL-LYSINE N-ACETYLTRANSFERASE YIAC"/>
    <property type="match status" value="1"/>
</dbReference>
<dbReference type="KEGG" id="cga:Celgi_0871"/>
<dbReference type="InterPro" id="IPR050680">
    <property type="entry name" value="YpeA/RimI_acetyltransf"/>
</dbReference>
<accession>F7ZZX1</accession>
<dbReference type="NCBIfam" id="TIGR01575">
    <property type="entry name" value="rimI"/>
    <property type="match status" value="1"/>
</dbReference>
<keyword evidence="2" id="KW-0963">Cytoplasm</keyword>
<dbReference type="HOGENOM" id="CLU_013985_23_3_11"/>
<name>F7ZZX1_CELGA</name>
<dbReference type="InterPro" id="IPR006464">
    <property type="entry name" value="AcTrfase_RimI/Ard1"/>
</dbReference>
<dbReference type="Proteomes" id="UP000000485">
    <property type="component" value="Chromosome"/>
</dbReference>
<keyword evidence="4" id="KW-0012">Acyltransferase</keyword>
<keyword evidence="7" id="KW-1185">Reference proteome</keyword>
<comment type="similarity">
    <text evidence="1">Belongs to the acetyltransferase family. RimI subfamily.</text>
</comment>
<dbReference type="InterPro" id="IPR016181">
    <property type="entry name" value="Acyl_CoA_acyltransferase"/>
</dbReference>
<dbReference type="eggNOG" id="COG0456">
    <property type="taxonomic scope" value="Bacteria"/>
</dbReference>
<keyword evidence="3 6" id="KW-0808">Transferase</keyword>
<evidence type="ECO:0000313" key="7">
    <source>
        <dbReference type="Proteomes" id="UP000000485"/>
    </source>
</evidence>
<dbReference type="InterPro" id="IPR000182">
    <property type="entry name" value="GNAT_dom"/>
</dbReference>
<evidence type="ECO:0000256" key="3">
    <source>
        <dbReference type="ARBA" id="ARBA00022679"/>
    </source>
</evidence>
<protein>
    <submittedName>
        <fullName evidence="6">Ribosomal-protein-alanine acetyltransferase</fullName>
    </submittedName>
</protein>
<dbReference type="Gene3D" id="3.40.630.30">
    <property type="match status" value="1"/>
</dbReference>
<dbReference type="EMBL" id="CP002665">
    <property type="protein sequence ID" value="AEI11390.1"/>
    <property type="molecule type" value="Genomic_DNA"/>
</dbReference>
<reference evidence="7" key="1">
    <citation type="submission" date="2011-04" db="EMBL/GenBank/DDBJ databases">
        <title>Complete sequence of Cellvibrio gilvus ATCC 13127.</title>
        <authorList>
            <person name="Lucas S."/>
            <person name="Han J."/>
            <person name="Lapidus A."/>
            <person name="Cheng J.-F."/>
            <person name="Goodwin L."/>
            <person name="Pitluck S."/>
            <person name="Peters L."/>
            <person name="Munk A."/>
            <person name="Detter J.C."/>
            <person name="Han C."/>
            <person name="Tapia R."/>
            <person name="Land M."/>
            <person name="Hauser L."/>
            <person name="Kyrpides N."/>
            <person name="Ivanova N."/>
            <person name="Ovchinnikova G."/>
            <person name="Pagani I."/>
            <person name="Mead D."/>
            <person name="Brumm P."/>
            <person name="Woyke T."/>
        </authorList>
    </citation>
    <scope>NUCLEOTIDE SEQUENCE [LARGE SCALE GENOMIC DNA]</scope>
    <source>
        <strain evidence="7">ATCC 13127 / NRRL B-14078</strain>
    </source>
</reference>
<dbReference type="Pfam" id="PF00583">
    <property type="entry name" value="Acetyltransf_1"/>
    <property type="match status" value="1"/>
</dbReference>
<dbReference type="AlphaFoldDB" id="F7ZZX1"/>
<sequence>MTAGALRLRALTVEDVPALDVLERQLFGAAAWSSASLAEEIVGPGRWYVGAVRSEGADAPLVGYAGLWFDGLDAQVMTIGTAAGHQGQGVGGLLLDALVQRARDVGAQVVLLEVRVDNEPALRLYESRGFVRLGIRRGYYQVEGKDAWTMRLDLTDATGERP</sequence>
<organism evidence="6 7">
    <name type="scientific">Cellulomonas gilvus (strain ATCC 13127 / NRRL B-14078)</name>
    <name type="common">Cellvibrio gilvus</name>
    <dbReference type="NCBI Taxonomy" id="593907"/>
    <lineage>
        <taxon>Bacteria</taxon>
        <taxon>Bacillati</taxon>
        <taxon>Actinomycetota</taxon>
        <taxon>Actinomycetes</taxon>
        <taxon>Micrococcales</taxon>
        <taxon>Cellulomonadaceae</taxon>
        <taxon>Cellulomonas</taxon>
    </lineage>
</organism>
<dbReference type="RefSeq" id="WP_013882909.1">
    <property type="nucleotide sequence ID" value="NC_015671.1"/>
</dbReference>
<dbReference type="GO" id="GO:0008080">
    <property type="term" value="F:N-acetyltransferase activity"/>
    <property type="evidence" value="ECO:0007669"/>
    <property type="project" value="InterPro"/>
</dbReference>
<evidence type="ECO:0000256" key="4">
    <source>
        <dbReference type="ARBA" id="ARBA00023315"/>
    </source>
</evidence>
<gene>
    <name evidence="6" type="ordered locus">Celgi_0871</name>
</gene>
<proteinExistence type="inferred from homology"/>